<feature type="compositionally biased region" description="Polar residues" evidence="1">
    <location>
        <begin position="477"/>
        <end position="487"/>
    </location>
</feature>
<dbReference type="PANTHER" id="PTHR32060">
    <property type="entry name" value="TAIL-SPECIFIC PROTEASE"/>
    <property type="match status" value="1"/>
</dbReference>
<dbReference type="Proteomes" id="UP001165413">
    <property type="component" value="Unassembled WGS sequence"/>
</dbReference>
<dbReference type="Pfam" id="PF03572">
    <property type="entry name" value="Peptidase_S41"/>
    <property type="match status" value="1"/>
</dbReference>
<comment type="caution">
    <text evidence="3">The sequence shown here is derived from an EMBL/GenBank/DDBJ whole genome shotgun (WGS) entry which is preliminary data.</text>
</comment>
<name>A0AA42BPU5_9ALTE</name>
<dbReference type="SUPFAM" id="SSF52096">
    <property type="entry name" value="ClpP/crotonase"/>
    <property type="match status" value="1"/>
</dbReference>
<dbReference type="GO" id="GO:0008236">
    <property type="term" value="F:serine-type peptidase activity"/>
    <property type="evidence" value="ECO:0007669"/>
    <property type="project" value="InterPro"/>
</dbReference>
<keyword evidence="4" id="KW-1185">Reference proteome</keyword>
<dbReference type="GO" id="GO:0030288">
    <property type="term" value="C:outer membrane-bounded periplasmic space"/>
    <property type="evidence" value="ECO:0007669"/>
    <property type="project" value="TreeGrafter"/>
</dbReference>
<gene>
    <name evidence="3" type="ORF">NLF92_07635</name>
</gene>
<feature type="domain" description="Tail specific protease" evidence="2">
    <location>
        <begin position="354"/>
        <end position="592"/>
    </location>
</feature>
<proteinExistence type="predicted"/>
<evidence type="ECO:0000256" key="1">
    <source>
        <dbReference type="SAM" id="MobiDB-lite"/>
    </source>
</evidence>
<dbReference type="GO" id="GO:0004175">
    <property type="term" value="F:endopeptidase activity"/>
    <property type="evidence" value="ECO:0007669"/>
    <property type="project" value="TreeGrafter"/>
</dbReference>
<dbReference type="InterPro" id="IPR005151">
    <property type="entry name" value="Tail-specific_protease"/>
</dbReference>
<organism evidence="3 4">
    <name type="scientific">Opacimonas viscosa</name>
    <dbReference type="NCBI Taxonomy" id="2961944"/>
    <lineage>
        <taxon>Bacteria</taxon>
        <taxon>Pseudomonadati</taxon>
        <taxon>Pseudomonadota</taxon>
        <taxon>Gammaproteobacteria</taxon>
        <taxon>Alteromonadales</taxon>
        <taxon>Alteromonadaceae</taxon>
        <taxon>Opacimonas</taxon>
    </lineage>
</organism>
<dbReference type="GO" id="GO:0006508">
    <property type="term" value="P:proteolysis"/>
    <property type="evidence" value="ECO:0007669"/>
    <property type="project" value="InterPro"/>
</dbReference>
<dbReference type="RefSeq" id="WP_254100456.1">
    <property type="nucleotide sequence ID" value="NZ_JANATA010000011.1"/>
</dbReference>
<dbReference type="GO" id="GO:0007165">
    <property type="term" value="P:signal transduction"/>
    <property type="evidence" value="ECO:0007669"/>
    <property type="project" value="TreeGrafter"/>
</dbReference>
<sequence length="635" mass="71260">MYFARIPALIYSIVFALYFIPYAWANTVHFTVQTSSPETIYIIGDTAPLNISQPLQLLSDKHRKQHKISLWFNQSPEEIKFLFATQDKQEPLKGFRTIKLNEATTYSEHIFAVPDALNSDSMQVLSPQQLQNDLQVLEQALDVLHPGLYRYQSESEWQQKLRQIKATFGQAQSLANTFVEVAELLTALQCGHTYLNPLNQHAEVERLLLGPANKLPVSFIQIDKRWYITHNYSNKSLLKPGTEIKSINGQSVTTLTQALLRYMRGDGANTAQQHAELNLVNETGLQPFDVYFPFVEQQAISTERTSYKLEVVLANTTRPLFIDVPGLTLLEREEKILASHPQTSAWSFTITANNVGVMKLPSFATYNMDFSWQAFYAESFAALKASNVQELVIDVRGNTGGLDEVSQQLASYLNLADAFAKVSYTPIIKYQDVPAELQKHLRTWDPRFFAPVEYTLATNTDFVTGYTKPIEATQKVVNQKENPQQERIPQESKAQAPKVQKFISQEDKEESQSSLLTENDKPTFNGTIHLLVDGTNASSTFFLSQAMATNERVRVIGAPTGGNQKGINGGGMFFLTLPNSQIVVDIPLFAYIPKLQPLNETPNAGLTPDVLSKPTVKDVIMQKDGVLERLLASLK</sequence>
<dbReference type="Gene3D" id="3.90.226.10">
    <property type="entry name" value="2-enoyl-CoA Hydratase, Chain A, domain 1"/>
    <property type="match status" value="1"/>
</dbReference>
<protein>
    <submittedName>
        <fullName evidence="3">S41 family peptidase</fullName>
    </submittedName>
</protein>
<dbReference type="InterPro" id="IPR029045">
    <property type="entry name" value="ClpP/crotonase-like_dom_sf"/>
</dbReference>
<dbReference type="AlphaFoldDB" id="A0AA42BPU5"/>
<accession>A0AA42BPU5</accession>
<dbReference type="EMBL" id="JANATA010000011">
    <property type="protein sequence ID" value="MCP3428816.1"/>
    <property type="molecule type" value="Genomic_DNA"/>
</dbReference>
<reference evidence="3" key="1">
    <citation type="submission" date="2022-07" db="EMBL/GenBank/DDBJ databases">
        <title>Characterization of the Novel Bacterium Alteromonas immobilis LMIT006 and Alteromonas gregis LMIT007.</title>
        <authorList>
            <person name="Lin X."/>
        </authorList>
    </citation>
    <scope>NUCLEOTIDE SEQUENCE</scope>
    <source>
        <strain evidence="3">LMIT007</strain>
    </source>
</reference>
<evidence type="ECO:0000259" key="2">
    <source>
        <dbReference type="Pfam" id="PF03572"/>
    </source>
</evidence>
<dbReference type="PANTHER" id="PTHR32060:SF30">
    <property type="entry name" value="CARBOXY-TERMINAL PROCESSING PROTEASE CTPA"/>
    <property type="match status" value="1"/>
</dbReference>
<evidence type="ECO:0000313" key="4">
    <source>
        <dbReference type="Proteomes" id="UP001165413"/>
    </source>
</evidence>
<evidence type="ECO:0000313" key="3">
    <source>
        <dbReference type="EMBL" id="MCP3428816.1"/>
    </source>
</evidence>
<feature type="region of interest" description="Disordered" evidence="1">
    <location>
        <begin position="477"/>
        <end position="497"/>
    </location>
</feature>